<evidence type="ECO:0000256" key="3">
    <source>
        <dbReference type="ARBA" id="ARBA00012737"/>
    </source>
</evidence>
<name>A0AB39D4P7_9BURK</name>
<dbReference type="InterPro" id="IPR017932">
    <property type="entry name" value="GATase_2_dom"/>
</dbReference>
<dbReference type="InterPro" id="IPR029055">
    <property type="entry name" value="Ntn_hydrolases_N"/>
</dbReference>
<gene>
    <name evidence="12" type="primary">asnB</name>
    <name evidence="12" type="ORF">ABRZ04_13690</name>
</gene>
<dbReference type="Pfam" id="PF00733">
    <property type="entry name" value="Asn_synthase"/>
    <property type="match status" value="1"/>
</dbReference>
<feature type="site" description="Important for beta-aspartyl-AMP intermediate formation" evidence="10">
    <location>
        <position position="399"/>
    </location>
</feature>
<proteinExistence type="inferred from homology"/>
<keyword evidence="5 9" id="KW-0067">ATP-binding</keyword>
<dbReference type="GO" id="GO:0005524">
    <property type="term" value="F:ATP binding"/>
    <property type="evidence" value="ECO:0007669"/>
    <property type="project" value="UniProtKB-KW"/>
</dbReference>
<dbReference type="PROSITE" id="PS51278">
    <property type="entry name" value="GATASE_TYPE_2"/>
    <property type="match status" value="1"/>
</dbReference>
<evidence type="ECO:0000313" key="12">
    <source>
        <dbReference type="EMBL" id="XDJ48968.1"/>
    </source>
</evidence>
<keyword evidence="8" id="KW-0061">Asparagine biosynthesis</keyword>
<reference evidence="12" key="1">
    <citation type="submission" date="2024-05" db="EMBL/GenBank/DDBJ databases">
        <authorList>
            <person name="Luo Y.-C."/>
            <person name="Nicholds J."/>
            <person name="Mortimer T."/>
            <person name="Maboni G."/>
        </authorList>
    </citation>
    <scope>NUCLEOTIDE SEQUENCE</scope>
    <source>
        <strain evidence="12">151836</strain>
    </source>
</reference>
<comment type="similarity">
    <text evidence="2">Belongs to the asparagine synthetase family.</text>
</comment>
<feature type="binding site" evidence="9">
    <location>
        <begin position="397"/>
        <end position="398"/>
    </location>
    <ligand>
        <name>ATP</name>
        <dbReference type="ChEBI" id="CHEBI:30616"/>
    </ligand>
</feature>
<evidence type="ECO:0000256" key="7">
    <source>
        <dbReference type="ARBA" id="ARBA00048741"/>
    </source>
</evidence>
<dbReference type="SUPFAM" id="SSF56235">
    <property type="entry name" value="N-terminal nucleophile aminohydrolases (Ntn hydrolases)"/>
    <property type="match status" value="1"/>
</dbReference>
<dbReference type="AlphaFoldDB" id="A0AB39D4P7"/>
<dbReference type="GO" id="GO:0005829">
    <property type="term" value="C:cytosol"/>
    <property type="evidence" value="ECO:0007669"/>
    <property type="project" value="TreeGrafter"/>
</dbReference>
<evidence type="ECO:0000256" key="9">
    <source>
        <dbReference type="PIRSR" id="PIRSR001589-2"/>
    </source>
</evidence>
<organism evidence="12">
    <name type="scientific">Castellaniella ginsengisoli</name>
    <dbReference type="NCBI Taxonomy" id="546114"/>
    <lineage>
        <taxon>Bacteria</taxon>
        <taxon>Pseudomonadati</taxon>
        <taxon>Pseudomonadota</taxon>
        <taxon>Betaproteobacteria</taxon>
        <taxon>Burkholderiales</taxon>
        <taxon>Alcaligenaceae</taxon>
        <taxon>Castellaniella</taxon>
    </lineage>
</organism>
<dbReference type="GO" id="GO:0004066">
    <property type="term" value="F:asparagine synthase (glutamine-hydrolyzing) activity"/>
    <property type="evidence" value="ECO:0007669"/>
    <property type="project" value="UniProtKB-EC"/>
</dbReference>
<feature type="domain" description="Glutamine amidotransferase type-2" evidence="11">
    <location>
        <begin position="22"/>
        <end position="236"/>
    </location>
</feature>
<dbReference type="SUPFAM" id="SSF52402">
    <property type="entry name" value="Adenine nucleotide alpha hydrolases-like"/>
    <property type="match status" value="1"/>
</dbReference>
<dbReference type="InterPro" id="IPR051786">
    <property type="entry name" value="ASN_synthetase/amidase"/>
</dbReference>
<dbReference type="EC" id="6.3.5.4" evidence="3"/>
<evidence type="ECO:0000256" key="1">
    <source>
        <dbReference type="ARBA" id="ARBA00005187"/>
    </source>
</evidence>
<dbReference type="PANTHER" id="PTHR43284">
    <property type="entry name" value="ASPARAGINE SYNTHETASE (GLUTAMINE-HYDROLYZING)"/>
    <property type="match status" value="1"/>
</dbReference>
<evidence type="ECO:0000259" key="11">
    <source>
        <dbReference type="PROSITE" id="PS51278"/>
    </source>
</evidence>
<feature type="binding site" evidence="9">
    <location>
        <position position="324"/>
    </location>
    <ligand>
        <name>ATP</name>
        <dbReference type="ChEBI" id="CHEBI:30616"/>
    </ligand>
</feature>
<accession>A0AB39D4P7</accession>
<dbReference type="Gene3D" id="3.40.50.620">
    <property type="entry name" value="HUPs"/>
    <property type="match status" value="1"/>
</dbReference>
<sequence>MCSRRRAPRRLMRSGECRDDMCGIAGLWQPQSAAELEARMRRMADALSHRGPDHSGVWVDQAAGLALGHRRLSIVELSAAGHQPMHSSCGRYVLVFNGEIYNHLDLRAGLGDTGREWRGHSDTETLLACIQSWGLKRTLEQAVGMFALALWDRQRQMLSLARDRLGEKPLYWGWQGDMLLFGSELKALRVHPDFRGTVDRGALALYLRHGYVPTPWSIYQDVFKLPQGQWIDIPLGQGASVAKTAAPQPFWNFNEIVAQGCAQPFVGDETAAIDALESRLSDTIGQQMLADVPVGAFFSGGIDSTTVVSLMQKLSAKPVRTFTIGFSGSEYDEAAHALAIARHLGTDHMPLLVRPEDALDVIPLLPRMYCEPLSADSQIPLYLISKLARQHVTVALSGDGGDELFGGYNRYLGARRAWLRMQSMPGPVRRACAAFLRSLSPAGWDRLFAFAKPVLPEKFRLAIPGTKAQKLADVLELDTEMDYFRRLTSHWQDPARVVLGGDEHPALMTSPASQPQADCFEHWMMAMDAQTFLPDEVMAKVDRAAMAASLETRAPLLDHRVVELAWRMPLCMKIRDGQGKWLLRQVLYRHVPRELVERPKKGFGIPIDDWLRGPLRSWAEGLLDEDRLRAEGYFDPAPIRMRWRQHVRGSHNWQYQLWPILMFQAWLSSEGGVA</sequence>
<dbReference type="InterPro" id="IPR033738">
    <property type="entry name" value="AsnB_N"/>
</dbReference>
<comment type="catalytic activity">
    <reaction evidence="7">
        <text>L-aspartate + L-glutamine + ATP + H2O = L-asparagine + L-glutamate + AMP + diphosphate + H(+)</text>
        <dbReference type="Rhea" id="RHEA:12228"/>
        <dbReference type="ChEBI" id="CHEBI:15377"/>
        <dbReference type="ChEBI" id="CHEBI:15378"/>
        <dbReference type="ChEBI" id="CHEBI:29985"/>
        <dbReference type="ChEBI" id="CHEBI:29991"/>
        <dbReference type="ChEBI" id="CHEBI:30616"/>
        <dbReference type="ChEBI" id="CHEBI:33019"/>
        <dbReference type="ChEBI" id="CHEBI:58048"/>
        <dbReference type="ChEBI" id="CHEBI:58359"/>
        <dbReference type="ChEBI" id="CHEBI:456215"/>
        <dbReference type="EC" id="6.3.5.4"/>
    </reaction>
</comment>
<dbReference type="InterPro" id="IPR001962">
    <property type="entry name" value="Asn_synthase"/>
</dbReference>
<dbReference type="InterPro" id="IPR014729">
    <property type="entry name" value="Rossmann-like_a/b/a_fold"/>
</dbReference>
<dbReference type="CDD" id="cd00712">
    <property type="entry name" value="AsnB"/>
    <property type="match status" value="1"/>
</dbReference>
<evidence type="ECO:0000256" key="4">
    <source>
        <dbReference type="ARBA" id="ARBA00022741"/>
    </source>
</evidence>
<dbReference type="Gene3D" id="3.60.20.10">
    <property type="entry name" value="Glutamine Phosphoribosylpyrophosphate, subunit 1, domain 1"/>
    <property type="match status" value="1"/>
</dbReference>
<keyword evidence="12" id="KW-0436">Ligase</keyword>
<evidence type="ECO:0000256" key="6">
    <source>
        <dbReference type="ARBA" id="ARBA00022962"/>
    </source>
</evidence>
<evidence type="ECO:0000256" key="2">
    <source>
        <dbReference type="ARBA" id="ARBA00005752"/>
    </source>
</evidence>
<dbReference type="Pfam" id="PF13522">
    <property type="entry name" value="GATase_6"/>
    <property type="match status" value="1"/>
</dbReference>
<dbReference type="NCBIfam" id="TIGR01536">
    <property type="entry name" value="asn_synth_AEB"/>
    <property type="match status" value="1"/>
</dbReference>
<feature type="active site" description="For GATase activity" evidence="8">
    <location>
        <position position="22"/>
    </location>
</feature>
<evidence type="ECO:0000256" key="5">
    <source>
        <dbReference type="ARBA" id="ARBA00022840"/>
    </source>
</evidence>
<keyword evidence="4 9" id="KW-0547">Nucleotide-binding</keyword>
<dbReference type="EMBL" id="CP158254">
    <property type="protein sequence ID" value="XDJ48968.1"/>
    <property type="molecule type" value="Genomic_DNA"/>
</dbReference>
<comment type="pathway">
    <text evidence="1">Amino-acid biosynthesis; L-asparagine biosynthesis; L-asparagine from L-aspartate (L-Gln route): step 1/1.</text>
</comment>
<dbReference type="GO" id="GO:0006529">
    <property type="term" value="P:asparagine biosynthetic process"/>
    <property type="evidence" value="ECO:0007669"/>
    <property type="project" value="UniProtKB-KW"/>
</dbReference>
<keyword evidence="8" id="KW-0028">Amino-acid biosynthesis</keyword>
<feature type="binding site" evidence="9">
    <location>
        <position position="122"/>
    </location>
    <ligand>
        <name>L-glutamine</name>
        <dbReference type="ChEBI" id="CHEBI:58359"/>
    </ligand>
</feature>
<evidence type="ECO:0000256" key="8">
    <source>
        <dbReference type="PIRSR" id="PIRSR001589-1"/>
    </source>
</evidence>
<keyword evidence="6 8" id="KW-0315">Glutamine amidotransferase</keyword>
<dbReference type="InterPro" id="IPR006426">
    <property type="entry name" value="Asn_synth_AEB"/>
</dbReference>
<dbReference type="PANTHER" id="PTHR43284:SF1">
    <property type="entry name" value="ASPARAGINE SYNTHETASE"/>
    <property type="match status" value="1"/>
</dbReference>
<evidence type="ECO:0000256" key="10">
    <source>
        <dbReference type="PIRSR" id="PIRSR001589-3"/>
    </source>
</evidence>
<protein>
    <recommendedName>
        <fullName evidence="3">asparagine synthase (glutamine-hydrolyzing)</fullName>
        <ecNumber evidence="3">6.3.5.4</ecNumber>
    </recommendedName>
</protein>
<dbReference type="PIRSF" id="PIRSF001589">
    <property type="entry name" value="Asn_synthetase_glu-h"/>
    <property type="match status" value="1"/>
</dbReference>
<dbReference type="CDD" id="cd01991">
    <property type="entry name" value="Asn_synthase_B_C"/>
    <property type="match status" value="1"/>
</dbReference>